<feature type="transmembrane region" description="Helical" evidence="1">
    <location>
        <begin position="304"/>
        <end position="326"/>
    </location>
</feature>
<dbReference type="EMBL" id="JBGBPQ010000025">
    <property type="protein sequence ID" value="KAL1499561.1"/>
    <property type="molecule type" value="Genomic_DNA"/>
</dbReference>
<dbReference type="Proteomes" id="UP001515480">
    <property type="component" value="Unassembled WGS sequence"/>
</dbReference>
<evidence type="ECO:0000313" key="4">
    <source>
        <dbReference type="Proteomes" id="UP001515480"/>
    </source>
</evidence>
<accession>A0AB34IK20</accession>
<reference evidence="3 4" key="1">
    <citation type="journal article" date="2024" name="Science">
        <title>Giant polyketide synthase enzymes in the biosynthesis of giant marine polyether toxins.</title>
        <authorList>
            <person name="Fallon T.R."/>
            <person name="Shende V.V."/>
            <person name="Wierzbicki I.H."/>
            <person name="Pendleton A.L."/>
            <person name="Watervoot N.F."/>
            <person name="Auber R.P."/>
            <person name="Gonzalez D.J."/>
            <person name="Wisecaver J.H."/>
            <person name="Moore B.S."/>
        </authorList>
    </citation>
    <scope>NUCLEOTIDE SEQUENCE [LARGE SCALE GENOMIC DNA]</scope>
    <source>
        <strain evidence="3 4">12B1</strain>
    </source>
</reference>
<feature type="transmembrane region" description="Helical" evidence="1">
    <location>
        <begin position="227"/>
        <end position="249"/>
    </location>
</feature>
<keyword evidence="2" id="KW-0732">Signal</keyword>
<evidence type="ECO:0000256" key="1">
    <source>
        <dbReference type="SAM" id="Phobius"/>
    </source>
</evidence>
<organism evidence="3 4">
    <name type="scientific">Prymnesium parvum</name>
    <name type="common">Toxic golden alga</name>
    <dbReference type="NCBI Taxonomy" id="97485"/>
    <lineage>
        <taxon>Eukaryota</taxon>
        <taxon>Haptista</taxon>
        <taxon>Haptophyta</taxon>
        <taxon>Prymnesiophyceae</taxon>
        <taxon>Prymnesiales</taxon>
        <taxon>Prymnesiaceae</taxon>
        <taxon>Prymnesium</taxon>
    </lineage>
</organism>
<comment type="caution">
    <text evidence="3">The sequence shown here is derived from an EMBL/GenBank/DDBJ whole genome shotgun (WGS) entry which is preliminary data.</text>
</comment>
<feature type="transmembrane region" description="Helical" evidence="1">
    <location>
        <begin position="187"/>
        <end position="206"/>
    </location>
</feature>
<feature type="transmembrane region" description="Helical" evidence="1">
    <location>
        <begin position="269"/>
        <end position="292"/>
    </location>
</feature>
<proteinExistence type="predicted"/>
<dbReference type="AlphaFoldDB" id="A0AB34IK20"/>
<protein>
    <submittedName>
        <fullName evidence="3">Uncharacterized protein</fullName>
    </submittedName>
</protein>
<keyword evidence="1" id="KW-1133">Transmembrane helix</keyword>
<evidence type="ECO:0000256" key="2">
    <source>
        <dbReference type="SAM" id="SignalP"/>
    </source>
</evidence>
<gene>
    <name evidence="3" type="ORF">AB1Y20_011762</name>
</gene>
<keyword evidence="1" id="KW-0812">Transmembrane</keyword>
<keyword evidence="4" id="KW-1185">Reference proteome</keyword>
<feature type="signal peptide" evidence="2">
    <location>
        <begin position="1"/>
        <end position="19"/>
    </location>
</feature>
<keyword evidence="1" id="KW-0472">Membrane</keyword>
<feature type="chain" id="PRO_5044232878" evidence="2">
    <location>
        <begin position="20"/>
        <end position="348"/>
    </location>
</feature>
<name>A0AB34IK20_PRYPA</name>
<sequence length="348" mass="38343">MSFRSIRWCSALLLCPTLAASFLQLSPRPALVSVQRNAAVVMVDGSVSLDGIAKEDGVRKRRPPLSGWARITRAGSASPLRTAHSVFGIASVICGTTDMVEVFAHGGISTISETDIFVHFFIYTMVAALSTPRAKNRWTKGQPWKLWMPTARDSQIWITVVQYAWYTSALLSDYIRPADHALFTLDQPIFLGFSWFVTVACLYSASRSMLETGNKNSGLYDLRWVNGLYALFNVAFLMLVDVGRALLLAHSSAMVRSEWASFVAAYPEWPHVMQTAFLLPGYFMSIGWFLASAEHYGLVTKSRVGAFTTLAQGFAFVTSVAAALTIDEGRLAFGVYDVSLEAILSIVY</sequence>
<evidence type="ECO:0000313" key="3">
    <source>
        <dbReference type="EMBL" id="KAL1499561.1"/>
    </source>
</evidence>